<gene>
    <name evidence="1" type="ORF">WL29_21585</name>
</gene>
<organism evidence="1 2">
    <name type="scientific">Burkholderia ubonensis</name>
    <dbReference type="NCBI Taxonomy" id="101571"/>
    <lineage>
        <taxon>Bacteria</taxon>
        <taxon>Pseudomonadati</taxon>
        <taxon>Pseudomonadota</taxon>
        <taxon>Betaproteobacteria</taxon>
        <taxon>Burkholderiales</taxon>
        <taxon>Burkholderiaceae</taxon>
        <taxon>Burkholderia</taxon>
        <taxon>Burkholderia cepacia complex</taxon>
    </lineage>
</organism>
<dbReference type="EMBL" id="LPHD01000049">
    <property type="protein sequence ID" value="KWA83962.1"/>
    <property type="molecule type" value="Genomic_DNA"/>
</dbReference>
<evidence type="ECO:0000313" key="2">
    <source>
        <dbReference type="Proteomes" id="UP000060630"/>
    </source>
</evidence>
<dbReference type="Proteomes" id="UP000060630">
    <property type="component" value="Unassembled WGS sequence"/>
</dbReference>
<dbReference type="RefSeq" id="WP_060192302.1">
    <property type="nucleotide sequence ID" value="NZ_LPHD01000049.1"/>
</dbReference>
<sequence length="260" mass="28663">MAKLKPIDFKFSAAAGEPLVFRSDVTVSDSNGEFALTIPDVLEEVSNQVLQSHGKVYGVTVSRPRTNLRVEGAVLDSCKRFIEHVAKDFLRCDVTEELVIVYGVNNKVAYVKDDAGQLYENGYACRDQYGTGTARWHGKLSATTGTSHYQVGMAARVFKKLTYSRSSGQSVKYERVDGDDTQPWLSRLNGFVGLTLSSGEPRALDSMSQMPYTEDAARFFYNNMMALCQLADRIDAFFGDRAVLQKAIEGQAPLMLPAAA</sequence>
<name>A0A106QD02_9BURK</name>
<comment type="caution">
    <text evidence="1">The sequence shown here is derived from an EMBL/GenBank/DDBJ whole genome shotgun (WGS) entry which is preliminary data.</text>
</comment>
<protein>
    <submittedName>
        <fullName evidence="1">Uncharacterized protein</fullName>
    </submittedName>
</protein>
<proteinExistence type="predicted"/>
<dbReference type="AlphaFoldDB" id="A0A106QD02"/>
<evidence type="ECO:0000313" key="1">
    <source>
        <dbReference type="EMBL" id="KWA83962.1"/>
    </source>
</evidence>
<reference evidence="1 2" key="1">
    <citation type="submission" date="2015-11" db="EMBL/GenBank/DDBJ databases">
        <title>Expanding the genomic diversity of Burkholderia species for the development of highly accurate diagnostics.</title>
        <authorList>
            <person name="Sahl J."/>
            <person name="Keim P."/>
            <person name="Wagner D."/>
        </authorList>
    </citation>
    <scope>NUCLEOTIDE SEQUENCE [LARGE SCALE GENOMIC DNA]</scope>
    <source>
        <strain evidence="1 2">MSMB2087WGS</strain>
    </source>
</reference>
<accession>A0A106QD02</accession>